<dbReference type="AlphaFoldDB" id="A0A644ZZ45"/>
<name>A0A644ZZ45_9ZZZZ</name>
<gene>
    <name evidence="1" type="ORF">SDC9_92928</name>
</gene>
<accession>A0A644ZZ45</accession>
<proteinExistence type="predicted"/>
<dbReference type="EMBL" id="VSSQ01011193">
    <property type="protein sequence ID" value="MPM46230.1"/>
    <property type="molecule type" value="Genomic_DNA"/>
</dbReference>
<protein>
    <submittedName>
        <fullName evidence="1">Uncharacterized protein</fullName>
    </submittedName>
</protein>
<sequence>MIDGGKLVKIGGFVAVAEITAQNLQHGGQRGGAHHAGVLTKGIQDGDRSALRVGGRHADFIIGGGGDEGIGHDLRPADGAAEVPNLPLGFLPGGEAAAGGAAHESFRNLIVAVEAGDLLGDVGALLHIGAPGGNRDHIAVKSKTKGEQDLAHLFHGYVGSQQAVDFFGL</sequence>
<comment type="caution">
    <text evidence="1">The sequence shown here is derived from an EMBL/GenBank/DDBJ whole genome shotgun (WGS) entry which is preliminary data.</text>
</comment>
<organism evidence="1">
    <name type="scientific">bioreactor metagenome</name>
    <dbReference type="NCBI Taxonomy" id="1076179"/>
    <lineage>
        <taxon>unclassified sequences</taxon>
        <taxon>metagenomes</taxon>
        <taxon>ecological metagenomes</taxon>
    </lineage>
</organism>
<reference evidence="1" key="1">
    <citation type="submission" date="2019-08" db="EMBL/GenBank/DDBJ databases">
        <authorList>
            <person name="Kucharzyk K."/>
            <person name="Murdoch R.W."/>
            <person name="Higgins S."/>
            <person name="Loffler F."/>
        </authorList>
    </citation>
    <scope>NUCLEOTIDE SEQUENCE</scope>
</reference>
<evidence type="ECO:0000313" key="1">
    <source>
        <dbReference type="EMBL" id="MPM46230.1"/>
    </source>
</evidence>